<dbReference type="EMBL" id="CP000386">
    <property type="protein sequence ID" value="ABG05366.1"/>
    <property type="molecule type" value="Genomic_DNA"/>
</dbReference>
<dbReference type="Proteomes" id="UP000006637">
    <property type="component" value="Chromosome"/>
</dbReference>
<gene>
    <name evidence="3" type="ordered locus">Rxyl_2439</name>
</gene>
<feature type="compositionally biased region" description="Pro residues" evidence="1">
    <location>
        <begin position="342"/>
        <end position="353"/>
    </location>
</feature>
<evidence type="ECO:0000313" key="4">
    <source>
        <dbReference type="Proteomes" id="UP000006637"/>
    </source>
</evidence>
<dbReference type="eggNOG" id="COG0265">
    <property type="taxonomic scope" value="Bacteria"/>
</dbReference>
<dbReference type="HOGENOM" id="CLU_725380_0_0_11"/>
<organism evidence="3 4">
    <name type="scientific">Rubrobacter xylanophilus (strain DSM 9941 / JCM 11954 / NBRC 16129 / PRD-1)</name>
    <dbReference type="NCBI Taxonomy" id="266117"/>
    <lineage>
        <taxon>Bacteria</taxon>
        <taxon>Bacillati</taxon>
        <taxon>Actinomycetota</taxon>
        <taxon>Rubrobacteria</taxon>
        <taxon>Rubrobacterales</taxon>
        <taxon>Rubrobacteraceae</taxon>
        <taxon>Rubrobacter</taxon>
    </lineage>
</organism>
<dbReference type="AlphaFoldDB" id="Q1ATB2"/>
<feature type="region of interest" description="Disordered" evidence="1">
    <location>
        <begin position="37"/>
        <end position="66"/>
    </location>
</feature>
<feature type="chain" id="PRO_5039536469" evidence="2">
    <location>
        <begin position="20"/>
        <end position="381"/>
    </location>
</feature>
<reference evidence="3 4" key="1">
    <citation type="submission" date="2006-06" db="EMBL/GenBank/DDBJ databases">
        <title>Complete sequence of Rubrobacter xylanophilus DSM 9941.</title>
        <authorList>
            <consortium name="US DOE Joint Genome Institute"/>
            <person name="Copeland A."/>
            <person name="Lucas S."/>
            <person name="Lapidus A."/>
            <person name="Barry K."/>
            <person name="Detter J.C."/>
            <person name="Glavina del Rio T."/>
            <person name="Hammon N."/>
            <person name="Israni S."/>
            <person name="Dalin E."/>
            <person name="Tice H."/>
            <person name="Pitluck S."/>
            <person name="Munk A.C."/>
            <person name="Brettin T."/>
            <person name="Bruce D."/>
            <person name="Han C."/>
            <person name="Tapia R."/>
            <person name="Gilna P."/>
            <person name="Schmutz J."/>
            <person name="Larimer F."/>
            <person name="Land M."/>
            <person name="Hauser L."/>
            <person name="Kyrpides N."/>
            <person name="Lykidis A."/>
            <person name="da Costa M.S."/>
            <person name="Rainey F.A."/>
            <person name="Empadinhas N."/>
            <person name="Jolivet E."/>
            <person name="Battista J.R."/>
            <person name="Richardson P."/>
        </authorList>
    </citation>
    <scope>NUCLEOTIDE SEQUENCE [LARGE SCALE GENOMIC DNA]</scope>
    <source>
        <strain evidence="4">DSM 9941 / NBRC 16129 / PRD-1</strain>
    </source>
</reference>
<name>Q1ATB2_RUBXD</name>
<proteinExistence type="predicted"/>
<dbReference type="KEGG" id="rxy:Rxyl_2439"/>
<keyword evidence="4" id="KW-1185">Reference proteome</keyword>
<dbReference type="STRING" id="266117.Rxyl_2439"/>
<evidence type="ECO:0000256" key="2">
    <source>
        <dbReference type="SAM" id="SignalP"/>
    </source>
</evidence>
<sequence>MSGVKLFLAVAASAVFAWAAGCSGAEDVQRAGGIAHREDTVAERTASPEQGEGRHGEGRNAKSAGALAAGDGGYERVVHDTGALSAELPAAWEERLTGEVASYDGQPVGPSITASTDLDAWHETGGVPGVFFVASRDLAEAYTNDGLLDHPYNDLSSACVPGERRDFRRGPYSGRIQAWGNCYGKAEASFYTLVASPGDRECVAVIQIGTYGGKDRKAARRILDTFEVDCGRVPGHGYAPPAPTADETVSCDDFISVTGKPSQWQAQQFYDFQATPRERAILDPDGNGFACDGGALVPPAQEAPQIGSTCPPGTHGFGDPGTGQLRCLTPEELERLQGAPASPDPGYAPPPPARDGVCEGRGEEDPDCADMLRESMENSTP</sequence>
<feature type="signal peptide" evidence="2">
    <location>
        <begin position="1"/>
        <end position="19"/>
    </location>
</feature>
<feature type="region of interest" description="Disordered" evidence="1">
    <location>
        <begin position="333"/>
        <end position="381"/>
    </location>
</feature>
<evidence type="ECO:0000313" key="3">
    <source>
        <dbReference type="EMBL" id="ABG05366.1"/>
    </source>
</evidence>
<dbReference type="PROSITE" id="PS51257">
    <property type="entry name" value="PROKAR_LIPOPROTEIN"/>
    <property type="match status" value="1"/>
</dbReference>
<keyword evidence="2" id="KW-0732">Signal</keyword>
<dbReference type="OrthoDB" id="9813719at2"/>
<evidence type="ECO:0000256" key="1">
    <source>
        <dbReference type="SAM" id="MobiDB-lite"/>
    </source>
</evidence>
<protein>
    <submittedName>
        <fullName evidence="3">Uncharacterized protein</fullName>
    </submittedName>
</protein>
<feature type="compositionally biased region" description="Basic and acidic residues" evidence="1">
    <location>
        <begin position="370"/>
        <end position="381"/>
    </location>
</feature>
<feature type="compositionally biased region" description="Basic and acidic residues" evidence="1">
    <location>
        <begin position="51"/>
        <end position="60"/>
    </location>
</feature>
<accession>Q1ATB2</accession>
<dbReference type="RefSeq" id="WP_011565379.1">
    <property type="nucleotide sequence ID" value="NC_008148.1"/>
</dbReference>